<dbReference type="Pfam" id="PF06181">
    <property type="entry name" value="Urate_ox_N"/>
    <property type="match status" value="1"/>
</dbReference>
<feature type="transmembrane region" description="Helical" evidence="2">
    <location>
        <begin position="147"/>
        <end position="169"/>
    </location>
</feature>
<dbReference type="InterPro" id="IPR010389">
    <property type="entry name" value="Urate_ox_N"/>
</dbReference>
<name>A0ABU0I0H8_9HYPH</name>
<accession>A0ABU0I0H8</accession>
<feature type="transmembrane region" description="Helical" evidence="2">
    <location>
        <begin position="250"/>
        <end position="269"/>
    </location>
</feature>
<proteinExistence type="predicted"/>
<keyword evidence="2" id="KW-0812">Transmembrane</keyword>
<feature type="transmembrane region" description="Helical" evidence="2">
    <location>
        <begin position="12"/>
        <end position="32"/>
    </location>
</feature>
<keyword evidence="5" id="KW-1185">Reference proteome</keyword>
<dbReference type="RefSeq" id="WP_238204618.1">
    <property type="nucleotide sequence ID" value="NZ_BPQE01000019.1"/>
</dbReference>
<sequence length="422" mass="45853">MDPILHEWGGFLIRWTHVVAAIAWIGASFYFMHLDASLRAIPAIPAGKGGEAWEVHGGGFYQVRKYLVAPDRMPEHLIWHKWQSYSTWLSGFFLLCWVYYGQADLYLIDPAVRAITPLTGALVGIGALALGWLIYDGLNRSALANRPLVLASAVFATVVAFAYGFQQVFSGRAAMLHTGAVIATWMTGNVFFVIMPNQRKAIAELVAGRVPNPAWGKQAKNRSSHNNYLTLPVLFFMLSGHYPMAWSSSLSWMIVGLVVIAGGVVRHFFNVRNAGGGERWWTWGVASACIAAAVAISVATSPAMRERVGLGDREATSPSPTETASLVAPAAAQGTTRTALPVDEAVMNVIGTRCSMCHASEPLWPGLAAAPKGVLLDTPEHVARFAPAIRIQAVLTHAMPPNNITDMQPEERDELARWLAAR</sequence>
<evidence type="ECO:0000313" key="4">
    <source>
        <dbReference type="EMBL" id="MDQ0448099.1"/>
    </source>
</evidence>
<feature type="transmembrane region" description="Helical" evidence="2">
    <location>
        <begin position="227"/>
        <end position="244"/>
    </location>
</feature>
<evidence type="ECO:0000256" key="2">
    <source>
        <dbReference type="SAM" id="Phobius"/>
    </source>
</evidence>
<gene>
    <name evidence="4" type="ORF">QO012_002604</name>
</gene>
<evidence type="ECO:0000259" key="3">
    <source>
        <dbReference type="Pfam" id="PF06181"/>
    </source>
</evidence>
<keyword evidence="2" id="KW-0472">Membrane</keyword>
<keyword evidence="2" id="KW-1133">Transmembrane helix</keyword>
<feature type="transmembrane region" description="Helical" evidence="2">
    <location>
        <begin position="82"/>
        <end position="100"/>
    </location>
</feature>
<reference evidence="4 5" key="1">
    <citation type="submission" date="2023-07" db="EMBL/GenBank/DDBJ databases">
        <title>Genomic Encyclopedia of Type Strains, Phase IV (KMG-IV): sequencing the most valuable type-strain genomes for metagenomic binning, comparative biology and taxonomic classification.</title>
        <authorList>
            <person name="Goeker M."/>
        </authorList>
    </citation>
    <scope>NUCLEOTIDE SEQUENCE [LARGE SCALE GENOMIC DNA]</scope>
    <source>
        <strain evidence="4 5">DSM 19013</strain>
    </source>
</reference>
<comment type="caution">
    <text evidence="4">The sequence shown here is derived from an EMBL/GenBank/DDBJ whole genome shotgun (WGS) entry which is preliminary data.</text>
</comment>
<dbReference type="Proteomes" id="UP001231124">
    <property type="component" value="Unassembled WGS sequence"/>
</dbReference>
<dbReference type="EMBL" id="JAUSVP010000006">
    <property type="protein sequence ID" value="MDQ0448099.1"/>
    <property type="molecule type" value="Genomic_DNA"/>
</dbReference>
<organism evidence="4 5">
    <name type="scientific">Methylobacterium aerolatum</name>
    <dbReference type="NCBI Taxonomy" id="418708"/>
    <lineage>
        <taxon>Bacteria</taxon>
        <taxon>Pseudomonadati</taxon>
        <taxon>Pseudomonadota</taxon>
        <taxon>Alphaproteobacteria</taxon>
        <taxon>Hyphomicrobiales</taxon>
        <taxon>Methylobacteriaceae</taxon>
        <taxon>Methylobacterium</taxon>
    </lineage>
</organism>
<evidence type="ECO:0000313" key="5">
    <source>
        <dbReference type="Proteomes" id="UP001231124"/>
    </source>
</evidence>
<evidence type="ECO:0000256" key="1">
    <source>
        <dbReference type="SAM" id="MobiDB-lite"/>
    </source>
</evidence>
<feature type="region of interest" description="Disordered" evidence="1">
    <location>
        <begin position="308"/>
        <end position="330"/>
    </location>
</feature>
<feature type="transmembrane region" description="Helical" evidence="2">
    <location>
        <begin position="281"/>
        <end position="299"/>
    </location>
</feature>
<protein>
    <submittedName>
        <fullName evidence="4">Membrane protein</fullName>
    </submittedName>
</protein>
<feature type="transmembrane region" description="Helical" evidence="2">
    <location>
        <begin position="112"/>
        <end position="135"/>
    </location>
</feature>
<feature type="transmembrane region" description="Helical" evidence="2">
    <location>
        <begin position="175"/>
        <end position="195"/>
    </location>
</feature>
<feature type="domain" description="Urate oxidase N-terminal" evidence="3">
    <location>
        <begin position="4"/>
        <end position="296"/>
    </location>
</feature>